<evidence type="ECO:0000313" key="2">
    <source>
        <dbReference type="Proteomes" id="UP000053989"/>
    </source>
</evidence>
<dbReference type="EMBL" id="KN822010">
    <property type="protein sequence ID" value="KIM68304.1"/>
    <property type="molecule type" value="Genomic_DNA"/>
</dbReference>
<dbReference type="AlphaFoldDB" id="A0A0C3EJ89"/>
<gene>
    <name evidence="1" type="ORF">SCLCIDRAFT_1209733</name>
</gene>
<organism evidence="1 2">
    <name type="scientific">Scleroderma citrinum Foug A</name>
    <dbReference type="NCBI Taxonomy" id="1036808"/>
    <lineage>
        <taxon>Eukaryota</taxon>
        <taxon>Fungi</taxon>
        <taxon>Dikarya</taxon>
        <taxon>Basidiomycota</taxon>
        <taxon>Agaricomycotina</taxon>
        <taxon>Agaricomycetes</taxon>
        <taxon>Agaricomycetidae</taxon>
        <taxon>Boletales</taxon>
        <taxon>Sclerodermatineae</taxon>
        <taxon>Sclerodermataceae</taxon>
        <taxon>Scleroderma</taxon>
    </lineage>
</organism>
<keyword evidence="2" id="KW-1185">Reference proteome</keyword>
<name>A0A0C3EJ89_9AGAM</name>
<accession>A0A0C3EJ89</accession>
<evidence type="ECO:0000313" key="1">
    <source>
        <dbReference type="EMBL" id="KIM68304.1"/>
    </source>
</evidence>
<dbReference type="Proteomes" id="UP000053989">
    <property type="component" value="Unassembled WGS sequence"/>
</dbReference>
<proteinExistence type="predicted"/>
<dbReference type="HOGENOM" id="CLU_2924047_0_0_1"/>
<reference evidence="2" key="2">
    <citation type="submission" date="2015-01" db="EMBL/GenBank/DDBJ databases">
        <title>Evolutionary Origins and Diversification of the Mycorrhizal Mutualists.</title>
        <authorList>
            <consortium name="DOE Joint Genome Institute"/>
            <consortium name="Mycorrhizal Genomics Consortium"/>
            <person name="Kohler A."/>
            <person name="Kuo A."/>
            <person name="Nagy L.G."/>
            <person name="Floudas D."/>
            <person name="Copeland A."/>
            <person name="Barry K.W."/>
            <person name="Cichocki N."/>
            <person name="Veneault-Fourrey C."/>
            <person name="LaButti K."/>
            <person name="Lindquist E.A."/>
            <person name="Lipzen A."/>
            <person name="Lundell T."/>
            <person name="Morin E."/>
            <person name="Murat C."/>
            <person name="Riley R."/>
            <person name="Ohm R."/>
            <person name="Sun H."/>
            <person name="Tunlid A."/>
            <person name="Henrissat B."/>
            <person name="Grigoriev I.V."/>
            <person name="Hibbett D.S."/>
            <person name="Martin F."/>
        </authorList>
    </citation>
    <scope>NUCLEOTIDE SEQUENCE [LARGE SCALE GENOMIC DNA]</scope>
    <source>
        <strain evidence="2">Foug A</strain>
    </source>
</reference>
<protein>
    <submittedName>
        <fullName evidence="1">Uncharacterized protein</fullName>
    </submittedName>
</protein>
<reference evidence="1 2" key="1">
    <citation type="submission" date="2014-04" db="EMBL/GenBank/DDBJ databases">
        <authorList>
            <consortium name="DOE Joint Genome Institute"/>
            <person name="Kuo A."/>
            <person name="Kohler A."/>
            <person name="Nagy L.G."/>
            <person name="Floudas D."/>
            <person name="Copeland A."/>
            <person name="Barry K.W."/>
            <person name="Cichocki N."/>
            <person name="Veneault-Fourrey C."/>
            <person name="LaButti K."/>
            <person name="Lindquist E.A."/>
            <person name="Lipzen A."/>
            <person name="Lundell T."/>
            <person name="Morin E."/>
            <person name="Murat C."/>
            <person name="Sun H."/>
            <person name="Tunlid A."/>
            <person name="Henrissat B."/>
            <person name="Grigoriev I.V."/>
            <person name="Hibbett D.S."/>
            <person name="Martin F."/>
            <person name="Nordberg H.P."/>
            <person name="Cantor M.N."/>
            <person name="Hua S.X."/>
        </authorList>
    </citation>
    <scope>NUCLEOTIDE SEQUENCE [LARGE SCALE GENOMIC DNA]</scope>
    <source>
        <strain evidence="1 2">Foug A</strain>
    </source>
</reference>
<dbReference type="InParanoid" id="A0A0C3EJ89"/>
<sequence length="61" mass="6873">MSFVYYTSRLLLFRPAESSVMAAACNHRKTHLVSLGEARVQGKPLSRLTIGSGVFSWQRYP</sequence>